<protein>
    <submittedName>
        <fullName evidence="2">Uncharacterized protein</fullName>
    </submittedName>
</protein>
<name>A0ABV0H4C1_9NEIS</name>
<keyword evidence="3" id="KW-1185">Reference proteome</keyword>
<evidence type="ECO:0000313" key="2">
    <source>
        <dbReference type="EMBL" id="MEO3953863.1"/>
    </source>
</evidence>
<dbReference type="Proteomes" id="UP001438292">
    <property type="component" value="Unassembled WGS sequence"/>
</dbReference>
<dbReference type="RefSeq" id="WP_347779568.1">
    <property type="nucleotide sequence ID" value="NZ_JBDQQU010000004.1"/>
</dbReference>
<organism evidence="2 3">
    <name type="scientific">Chromobacterium piscinae</name>
    <dbReference type="NCBI Taxonomy" id="686831"/>
    <lineage>
        <taxon>Bacteria</taxon>
        <taxon>Pseudomonadati</taxon>
        <taxon>Pseudomonadota</taxon>
        <taxon>Betaproteobacteria</taxon>
        <taxon>Neisseriales</taxon>
        <taxon>Chromobacteriaceae</taxon>
        <taxon>Chromobacterium</taxon>
    </lineage>
</organism>
<keyword evidence="1" id="KW-1133">Transmembrane helix</keyword>
<accession>A0ABV0H4C1</accession>
<feature type="transmembrane region" description="Helical" evidence="1">
    <location>
        <begin position="145"/>
        <end position="166"/>
    </location>
</feature>
<feature type="transmembrane region" description="Helical" evidence="1">
    <location>
        <begin position="192"/>
        <end position="214"/>
    </location>
</feature>
<evidence type="ECO:0000256" key="1">
    <source>
        <dbReference type="SAM" id="Phobius"/>
    </source>
</evidence>
<keyword evidence="1" id="KW-0472">Membrane</keyword>
<evidence type="ECO:0000313" key="3">
    <source>
        <dbReference type="Proteomes" id="UP001438292"/>
    </source>
</evidence>
<proteinExistence type="predicted"/>
<feature type="transmembrane region" description="Helical" evidence="1">
    <location>
        <begin position="108"/>
        <end position="125"/>
    </location>
</feature>
<keyword evidence="1" id="KW-0812">Transmembrane</keyword>
<sequence>MKEIEQSKFIKLQQTSLYLNDIIDIEKILLRSCKSIQLRTLSHEFENTSELKDSPDDLVHDLRITGQDPYIEITFSHYKTEIYINTNNHQSIGLLEEIINKVKKRKRWLAIILQNPIVIGIPFAAGEFGLSLASAKEKPVMPHLITISGLAIAISVLGFLLSLHHVTKKYNTIYLKTTKNQSNILSRKKDEILINLIPAVIAAIIGVIATALFLR</sequence>
<comment type="caution">
    <text evidence="2">The sequence shown here is derived from an EMBL/GenBank/DDBJ whole genome shotgun (WGS) entry which is preliminary data.</text>
</comment>
<dbReference type="EMBL" id="JBDQQU010000004">
    <property type="protein sequence ID" value="MEO3953863.1"/>
    <property type="molecule type" value="Genomic_DNA"/>
</dbReference>
<reference evidence="2 3" key="1">
    <citation type="submission" date="2024-05" db="EMBL/GenBank/DDBJ databases">
        <authorList>
            <person name="De Oliveira J.P."/>
            <person name="Noriler S.A."/>
            <person name="De Oliveira A.G."/>
            <person name="Sipoli D.S."/>
        </authorList>
    </citation>
    <scope>NUCLEOTIDE SEQUENCE [LARGE SCALE GENOMIC DNA]</scope>
    <source>
        <strain evidence="2 3">LABIM186</strain>
    </source>
</reference>
<gene>
    <name evidence="2" type="ORF">ABH309_05290</name>
</gene>